<dbReference type="AlphaFoldDB" id="A0A919V8D8"/>
<dbReference type="InterPro" id="IPR002692">
    <property type="entry name" value="S45"/>
</dbReference>
<keyword evidence="5" id="KW-0106">Calcium</keyword>
<proteinExistence type="inferred from homology"/>
<evidence type="ECO:0000256" key="5">
    <source>
        <dbReference type="PIRSR" id="PIRSR001227-2"/>
    </source>
</evidence>
<feature type="compositionally biased region" description="Low complexity" evidence="6">
    <location>
        <begin position="295"/>
        <end position="318"/>
    </location>
</feature>
<keyword evidence="2" id="KW-0378">Hydrolase</keyword>
<feature type="compositionally biased region" description="Basic and acidic residues" evidence="6">
    <location>
        <begin position="251"/>
        <end position="286"/>
    </location>
</feature>
<dbReference type="InterPro" id="IPR043146">
    <property type="entry name" value="Penicillin_amidase_N_B-knob"/>
</dbReference>
<dbReference type="GO" id="GO:0046872">
    <property type="term" value="F:metal ion binding"/>
    <property type="evidence" value="ECO:0007669"/>
    <property type="project" value="UniProtKB-KW"/>
</dbReference>
<evidence type="ECO:0000313" key="7">
    <source>
        <dbReference type="EMBL" id="GII93122.1"/>
    </source>
</evidence>
<dbReference type="CDD" id="cd03747">
    <property type="entry name" value="Ntn_PGA_like"/>
    <property type="match status" value="1"/>
</dbReference>
<evidence type="ECO:0000256" key="4">
    <source>
        <dbReference type="PIRSR" id="PIRSR001227-1"/>
    </source>
</evidence>
<organism evidence="7 8">
    <name type="scientific">Sinosporangium siamense</name>
    <dbReference type="NCBI Taxonomy" id="1367973"/>
    <lineage>
        <taxon>Bacteria</taxon>
        <taxon>Bacillati</taxon>
        <taxon>Actinomycetota</taxon>
        <taxon>Actinomycetes</taxon>
        <taxon>Streptosporangiales</taxon>
        <taxon>Streptosporangiaceae</taxon>
        <taxon>Sinosporangium</taxon>
    </lineage>
</organism>
<dbReference type="Gene3D" id="1.10.439.10">
    <property type="entry name" value="Penicillin Amidohydrolase, domain 1"/>
    <property type="match status" value="1"/>
</dbReference>
<dbReference type="Pfam" id="PF01804">
    <property type="entry name" value="Penicil_amidase"/>
    <property type="match status" value="1"/>
</dbReference>
<dbReference type="Gene3D" id="2.30.120.10">
    <property type="match status" value="1"/>
</dbReference>
<evidence type="ECO:0000256" key="2">
    <source>
        <dbReference type="ARBA" id="ARBA00022801"/>
    </source>
</evidence>
<keyword evidence="5" id="KW-0479">Metal-binding</keyword>
<feature type="binding site" evidence="5">
    <location>
        <position position="206"/>
    </location>
    <ligand>
        <name>Ca(2+)</name>
        <dbReference type="ChEBI" id="CHEBI:29108"/>
    </ligand>
</feature>
<accession>A0A919V8D8</accession>
<dbReference type="InterPro" id="IPR043147">
    <property type="entry name" value="Penicillin_amidase_A-knob"/>
</dbReference>
<dbReference type="GO" id="GO:0017000">
    <property type="term" value="P:antibiotic biosynthetic process"/>
    <property type="evidence" value="ECO:0007669"/>
    <property type="project" value="InterPro"/>
</dbReference>
<feature type="binding site" evidence="5">
    <location>
        <position position="472"/>
    </location>
    <ligand>
        <name>Ca(2+)</name>
        <dbReference type="ChEBI" id="CHEBI:29108"/>
    </ligand>
</feature>
<dbReference type="Gene3D" id="1.10.1400.10">
    <property type="match status" value="1"/>
</dbReference>
<dbReference type="Proteomes" id="UP000606172">
    <property type="component" value="Unassembled WGS sequence"/>
</dbReference>
<reference evidence="7" key="1">
    <citation type="submission" date="2021-01" db="EMBL/GenBank/DDBJ databases">
        <title>Whole genome shotgun sequence of Sinosporangium siamense NBRC 109515.</title>
        <authorList>
            <person name="Komaki H."/>
            <person name="Tamura T."/>
        </authorList>
    </citation>
    <scope>NUCLEOTIDE SEQUENCE</scope>
    <source>
        <strain evidence="7">NBRC 109515</strain>
    </source>
</reference>
<dbReference type="PANTHER" id="PTHR34218:SF4">
    <property type="entry name" value="ACYL-HOMOSERINE LACTONE ACYLASE QUIP"/>
    <property type="match status" value="1"/>
</dbReference>
<comment type="cofactor">
    <cofactor evidence="5">
        <name>Ca(2+)</name>
        <dbReference type="ChEBI" id="CHEBI:29108"/>
    </cofactor>
    <text evidence="5">Binds 1 Ca(2+) ion per dimer.</text>
</comment>
<dbReference type="SUPFAM" id="SSF56235">
    <property type="entry name" value="N-terminal nucleophile aminohydrolases (Ntn hydrolases)"/>
    <property type="match status" value="1"/>
</dbReference>
<dbReference type="RefSeq" id="WP_204026381.1">
    <property type="nucleotide sequence ID" value="NZ_BOOW01000020.1"/>
</dbReference>
<feature type="active site" description="Nucleophile" evidence="4">
    <location>
        <position position="394"/>
    </location>
</feature>
<evidence type="ECO:0000313" key="8">
    <source>
        <dbReference type="Proteomes" id="UP000606172"/>
    </source>
</evidence>
<dbReference type="PANTHER" id="PTHR34218">
    <property type="entry name" value="PEPTIDASE S45 PENICILLIN AMIDASE"/>
    <property type="match status" value="1"/>
</dbReference>
<name>A0A919V8D8_9ACTN</name>
<feature type="binding site" evidence="5">
    <location>
        <position position="475"/>
    </location>
    <ligand>
        <name>Ca(2+)</name>
        <dbReference type="ChEBI" id="CHEBI:29108"/>
    </ligand>
</feature>
<dbReference type="GO" id="GO:0016811">
    <property type="term" value="F:hydrolase activity, acting on carbon-nitrogen (but not peptide) bonds, in linear amides"/>
    <property type="evidence" value="ECO:0007669"/>
    <property type="project" value="InterPro"/>
</dbReference>
<keyword evidence="8" id="KW-1185">Reference proteome</keyword>
<evidence type="ECO:0000256" key="3">
    <source>
        <dbReference type="ARBA" id="ARBA00023145"/>
    </source>
</evidence>
<sequence>MRLKLFARLPRPWRWVARIVSVLLVLALVFAGAAVWAVQRSFPQVDGTLTVKGLTGKVTIYRDKFGIPHIYADTSEDLFMAQGYVHAQDRFWEMDFRRHVTAGRLSELFGKATLTEDKVIRTMGWRRVAEKELPMLSESTRRYLDAYAKGVNAWLADNGGATERGLEYAVLMATVPDYEPAVWTAVDSLAWLKAMAWDLRSNVEDEVERATAAAGLSKERVEALWPDYPYDRHAPIVTRGGISGGGFDQNTEARDVEGRDKDREGTKARDMRGSRESGEGGTRDARAGQVSPDTAVAGGARPGAPYGGATAPRAAADGEASKVERPAPEPAGEKAQPSPATAEPSDDAGAQTTTEEATPSPEEAQTGAALARVAAAMRSVPDLIGRGEREGLGSNSWVVSGRHTASGKPLLANDPHLGASMPSVWYQVGLHCRTRSGACPFDVTGFSFAGLPGVMIGQNDRIAWGFTNLAPDVADLYLEKVRDDTYLYRGQWRPLTTREEEIKVAGGDAVKVTVRETGNGPIMSEVHRATGRAQDGGGKAAGETADAVSMRWTALQPGTSADAIFTLNAARDWAEFRTAASQFAVPSQNLIYADIEGNIGYQAPGVIPVRAKGDGRWPVPGWTGEYEWTGTIPFGDLPSVFNPPEGYIVTANNAVIDPAKYPPLLTKDWSYGYRSQRILDRLKGSVKTGKIDAAEMSRIQQDSANGMAAVLRPELMKIPLAGPSQEARELLRTWDFSQDADSAPAAYFNAVWRHLLVETFNDDLPEGARPEGGSRWFEVVRRMLAEPADPFWDDSRTPIVERRDDILRRSLALAYGELRERLGDNPKRWRWSDLHTLTLVNESLGKSGIAPVEWLFNRGPIAAPGSRDAVNAVSWDVQEGYEVTAVPSMRMVVDLADADKSRWINLTGASGHAFHDNYWDQAPLWANGETTPMLAREESIRAAATHTLTLSPG</sequence>
<dbReference type="InterPro" id="IPR023343">
    <property type="entry name" value="Penicillin_amidase_dom1"/>
</dbReference>
<dbReference type="PIRSF" id="PIRSF001227">
    <property type="entry name" value="Pen_acylase"/>
    <property type="match status" value="1"/>
</dbReference>
<evidence type="ECO:0000256" key="6">
    <source>
        <dbReference type="SAM" id="MobiDB-lite"/>
    </source>
</evidence>
<dbReference type="InterPro" id="IPR014395">
    <property type="entry name" value="Pen/GL7ACA/AHL_acylase"/>
</dbReference>
<dbReference type="Gene3D" id="3.60.20.10">
    <property type="entry name" value="Glutamine Phosphoribosylpyrophosphate, subunit 1, domain 1"/>
    <property type="match status" value="1"/>
</dbReference>
<keyword evidence="3" id="KW-0865">Zymogen</keyword>
<protein>
    <recommendedName>
        <fullName evidence="9">Penicillin amidase</fullName>
    </recommendedName>
</protein>
<dbReference type="InterPro" id="IPR029055">
    <property type="entry name" value="Ntn_hydrolases_N"/>
</dbReference>
<feature type="region of interest" description="Disordered" evidence="6">
    <location>
        <begin position="236"/>
        <end position="370"/>
    </location>
</feature>
<comment type="caution">
    <text evidence="7">The sequence shown here is derived from an EMBL/GenBank/DDBJ whole genome shotgun (WGS) entry which is preliminary data.</text>
</comment>
<gene>
    <name evidence="7" type="ORF">Ssi02_33530</name>
</gene>
<comment type="similarity">
    <text evidence="1">Belongs to the peptidase S45 family.</text>
</comment>
<evidence type="ECO:0000256" key="1">
    <source>
        <dbReference type="ARBA" id="ARBA00006586"/>
    </source>
</evidence>
<feature type="compositionally biased region" description="Low complexity" evidence="6">
    <location>
        <begin position="350"/>
        <end position="370"/>
    </location>
</feature>
<dbReference type="EMBL" id="BOOW01000020">
    <property type="protein sequence ID" value="GII93122.1"/>
    <property type="molecule type" value="Genomic_DNA"/>
</dbReference>
<evidence type="ECO:0008006" key="9">
    <source>
        <dbReference type="Google" id="ProtNLM"/>
    </source>
</evidence>